<dbReference type="Proteomes" id="UP001615550">
    <property type="component" value="Unassembled WGS sequence"/>
</dbReference>
<dbReference type="InterPro" id="IPR011765">
    <property type="entry name" value="Pept_M16_N"/>
</dbReference>
<comment type="caution">
    <text evidence="4">The sequence shown here is derived from an EMBL/GenBank/DDBJ whole genome shotgun (WGS) entry which is preliminary data.</text>
</comment>
<dbReference type="PANTHER" id="PTHR11851">
    <property type="entry name" value="METALLOPROTEASE"/>
    <property type="match status" value="1"/>
</dbReference>
<dbReference type="InterPro" id="IPR007863">
    <property type="entry name" value="Peptidase_M16_C"/>
</dbReference>
<feature type="domain" description="Peptidase M16 N-terminal" evidence="2">
    <location>
        <begin position="48"/>
        <end position="184"/>
    </location>
</feature>
<dbReference type="Pfam" id="PF05193">
    <property type="entry name" value="Peptidase_M16_C"/>
    <property type="match status" value="1"/>
</dbReference>
<dbReference type="Pfam" id="PF00675">
    <property type="entry name" value="Peptidase_M16"/>
    <property type="match status" value="1"/>
</dbReference>
<dbReference type="InterPro" id="IPR011249">
    <property type="entry name" value="Metalloenz_LuxS/M16"/>
</dbReference>
<dbReference type="EMBL" id="JBGORX010000006">
    <property type="protein sequence ID" value="MFJ1269442.1"/>
    <property type="molecule type" value="Genomic_DNA"/>
</dbReference>
<evidence type="ECO:0000259" key="3">
    <source>
        <dbReference type="Pfam" id="PF05193"/>
    </source>
</evidence>
<dbReference type="PANTHER" id="PTHR11851:SF224">
    <property type="entry name" value="PROCESSING PROTEASE"/>
    <property type="match status" value="1"/>
</dbReference>
<accession>A0ABW8D9S2</accession>
<reference evidence="4 5" key="1">
    <citation type="submission" date="2024-08" db="EMBL/GenBank/DDBJ databases">
        <title>Draft Genome Sequence of Legionella lytica strain DSB2004, Isolated From a Fire Sprinkler System.</title>
        <authorList>
            <person name="Everhart A.D."/>
            <person name="Kidane D.T."/>
            <person name="Farone A.L."/>
            <person name="Farone M.B."/>
        </authorList>
    </citation>
    <scope>NUCLEOTIDE SEQUENCE [LARGE SCALE GENOMIC DNA]</scope>
    <source>
        <strain evidence="4 5">DSB2004</strain>
    </source>
</reference>
<protein>
    <submittedName>
        <fullName evidence="4">M16 family metallopeptidase</fullName>
    </submittedName>
</protein>
<evidence type="ECO:0000313" key="4">
    <source>
        <dbReference type="EMBL" id="MFJ1269442.1"/>
    </source>
</evidence>
<dbReference type="RefSeq" id="WP_400188264.1">
    <property type="nucleotide sequence ID" value="NZ_JBGORX010000006.1"/>
</dbReference>
<sequence>MKILTTCLMALTIGLYKTAHATSFQTEKWQTANGVRVVFYPAKEVPMLDVSLAFAAGSSYDEEHYGLSSLTGHLLNQGSAGQDATTIAEALADTGAQFSVENSRDMVILNLRSLVTKDALTQSSKTFAQIINQPDFPDEAFTREKKQLLMAIEQSHESPEDVADRAFFKALYQQHPYAHPVNGTKKSLNAITKKQVTDFYHRYFVAQNAVLVMVGDISSETAHHLAEQFTGSLPQGTPAQPVSQAAQLAQAERVNTSFPSSQTMIRLGQIGIDHKNPRYFPLMVGNYILGGGSLVSRLAVEVREKRGLTYGVESQFSPMPGEGPFLISLSTRNQQTKLALEIIQKELHTYINNGPSEQELDAAKQYLTGSFPLSLASNRSIATILLRMTFYHLPDNYLDTYIARIKAVTKDEIKQAFQQQLNPDKLLLVTVGQS</sequence>
<evidence type="ECO:0000256" key="1">
    <source>
        <dbReference type="SAM" id="SignalP"/>
    </source>
</evidence>
<evidence type="ECO:0000313" key="5">
    <source>
        <dbReference type="Proteomes" id="UP001615550"/>
    </source>
</evidence>
<dbReference type="SUPFAM" id="SSF63411">
    <property type="entry name" value="LuxS/MPP-like metallohydrolase"/>
    <property type="match status" value="2"/>
</dbReference>
<organism evidence="4 5">
    <name type="scientific">Legionella lytica</name>
    <dbReference type="NCBI Taxonomy" id="96232"/>
    <lineage>
        <taxon>Bacteria</taxon>
        <taxon>Pseudomonadati</taxon>
        <taxon>Pseudomonadota</taxon>
        <taxon>Gammaproteobacteria</taxon>
        <taxon>Legionellales</taxon>
        <taxon>Legionellaceae</taxon>
        <taxon>Legionella</taxon>
    </lineage>
</organism>
<gene>
    <name evidence="4" type="ORF">ACD661_12820</name>
</gene>
<evidence type="ECO:0000259" key="2">
    <source>
        <dbReference type="Pfam" id="PF00675"/>
    </source>
</evidence>
<name>A0ABW8D9S2_9GAMM</name>
<dbReference type="InterPro" id="IPR050361">
    <property type="entry name" value="MPP/UQCRC_Complex"/>
</dbReference>
<feature type="domain" description="Peptidase M16 C-terminal" evidence="3">
    <location>
        <begin position="191"/>
        <end position="366"/>
    </location>
</feature>
<keyword evidence="5" id="KW-1185">Reference proteome</keyword>
<feature type="chain" id="PRO_5046205954" evidence="1">
    <location>
        <begin position="22"/>
        <end position="434"/>
    </location>
</feature>
<proteinExistence type="predicted"/>
<dbReference type="Gene3D" id="3.30.830.10">
    <property type="entry name" value="Metalloenzyme, LuxS/M16 peptidase-like"/>
    <property type="match status" value="2"/>
</dbReference>
<keyword evidence="1" id="KW-0732">Signal</keyword>
<feature type="signal peptide" evidence="1">
    <location>
        <begin position="1"/>
        <end position="21"/>
    </location>
</feature>